<dbReference type="SUPFAM" id="SSF55874">
    <property type="entry name" value="ATPase domain of HSP90 chaperone/DNA topoisomerase II/histidine kinase"/>
    <property type="match status" value="1"/>
</dbReference>
<reference evidence="1 2" key="1">
    <citation type="submission" date="2019-04" db="EMBL/GenBank/DDBJ databases">
        <authorList>
            <person name="Feng G."/>
            <person name="Zhang J."/>
            <person name="Zhu H."/>
        </authorList>
    </citation>
    <scope>NUCLEOTIDE SEQUENCE [LARGE SCALE GENOMIC DNA]</scope>
    <source>
        <strain evidence="1 2">92R-1</strain>
    </source>
</reference>
<evidence type="ECO:0000313" key="2">
    <source>
        <dbReference type="Proteomes" id="UP000298337"/>
    </source>
</evidence>
<accession>A0A4Z0P4K2</accession>
<dbReference type="Proteomes" id="UP000298337">
    <property type="component" value="Unassembled WGS sequence"/>
</dbReference>
<dbReference type="AlphaFoldDB" id="A0A4Z0P4K2"/>
<dbReference type="RefSeq" id="WP_167855588.1">
    <property type="nucleotide sequence ID" value="NZ_SRLA01000003.1"/>
</dbReference>
<dbReference type="InterPro" id="IPR036890">
    <property type="entry name" value="HATPase_C_sf"/>
</dbReference>
<evidence type="ECO:0000313" key="1">
    <source>
        <dbReference type="EMBL" id="TGE06106.1"/>
    </source>
</evidence>
<comment type="caution">
    <text evidence="1">The sequence shown here is derived from an EMBL/GenBank/DDBJ whole genome shotgun (WGS) entry which is preliminary data.</text>
</comment>
<sequence>MNSDFLAQESAVQKSMNRNNYMLSARDIFRTLKELRQNKKLSNRRWVWELLQNAKDVRNRFERVSVVVEHMPTHLRFRHNGNPFSIDNLTCLIQQVSSKLSDSSDEEQTGKWGTGFISTHLLATTINVTGIVDCEGRGYRRFSLLLDRSGDTAEALLESIRATSLEVLRLEDNDDAFPPQPEYEERRHETDFDTEFSYELLTPENKEAAVAGIADLILTLPSALLNIPRQKIKLVQVKQLDGTTITFDVEPVQHHGNITGYTITSSADTPGAEPTRRHFYAYETDELRLLAEVTNFTAPALVPPRPDQPVLYRDFPLIGSERFHFPFALNSSEFYPNERRDGIFLNATEDKEIQRNRTLLVAAQAAALDFTRWLIEQNVCNRYVLVNTRVPEVPGDGLDADARKWYEQLQIAWRHELLDLLLVETEAEAGTVVPLRQVRIPRLQANAKQEDNEALWELAVDFLGKDAVPRRDLLPMWSKALGVEEEMESWGETIFLKVEHLLQLVGEKKTLAALPMVIAAGGDEKVGIDWLNALYAYLAKHELMSLLRAFPVVPNQFGDLRLLNEKLFVERPDELIPAPVLDVLHQLDLPWRDELLRRDIELPNYTHQERALRDASTVINTKLKEPQHKTDALESAFLQRDDAQQILVDLLRLTSPNADDTTLRSQLFQFVQDLLHVEGGPKTVESLQYFDFYKATQLLTMLLNETIEKAGTLVGLAAELRMESPDAARHWLGRYLKFLEGSRFKSLLEYGNIVPNQELEGRLCAYEDLYRAGTRELPLDDELLDILKELDGTQDWRPKLLAKGIDLEIKPYTFADLGSIVASIADELLRADEYKQHTKALLNLIGWCRASTQNTILAGEYLGKFSERLTTHWFTLTVANSGNSKQAMRLFEKPEQIDDLVAIADSGKVAKLRKLVNSSDDVLDRALRFVSQLELEVDNFRFLQSIGAEMERAFKEALLEAGVTVVIEPGSGTTATVAQIDYHGIGSYDFAVRNLATNKAFYLELKSFKKDNPQHIRLAQSQAKRAAKDEEPFALCVVGRDRRAEDVTAEHVRQELTYVKDLQATMEPIAKEIEHFEQLYSQTDAPVWFDVSSLHQSKVFVTHEFIDDRRNSFEELIRDIKAAIL</sequence>
<gene>
    <name evidence="1" type="ORF">EU556_14660</name>
</gene>
<proteinExistence type="predicted"/>
<organism evidence="1 2">
    <name type="scientific">Hymenobacter fodinae</name>
    <dbReference type="NCBI Taxonomy" id="2510796"/>
    <lineage>
        <taxon>Bacteria</taxon>
        <taxon>Pseudomonadati</taxon>
        <taxon>Bacteroidota</taxon>
        <taxon>Cytophagia</taxon>
        <taxon>Cytophagales</taxon>
        <taxon>Hymenobacteraceae</taxon>
        <taxon>Hymenobacter</taxon>
    </lineage>
</organism>
<name>A0A4Z0P4K2_9BACT</name>
<protein>
    <submittedName>
        <fullName evidence="1">Uncharacterized protein</fullName>
    </submittedName>
</protein>
<dbReference type="NCBIfam" id="NF047352">
    <property type="entry name" value="P_loop_sacsin"/>
    <property type="match status" value="1"/>
</dbReference>
<dbReference type="EMBL" id="SRLA01000003">
    <property type="protein sequence ID" value="TGE06106.1"/>
    <property type="molecule type" value="Genomic_DNA"/>
</dbReference>
<keyword evidence="2" id="KW-1185">Reference proteome</keyword>